<dbReference type="EMBL" id="WHUW01000009">
    <property type="protein sequence ID" value="KAF8442124.1"/>
    <property type="molecule type" value="Genomic_DNA"/>
</dbReference>
<comment type="caution">
    <text evidence="2">The sequence shown here is derived from an EMBL/GenBank/DDBJ whole genome shotgun (WGS) entry which is preliminary data.</text>
</comment>
<evidence type="ECO:0000256" key="1">
    <source>
        <dbReference type="SAM" id="MobiDB-lite"/>
    </source>
</evidence>
<organism evidence="2 3">
    <name type="scientific">Boletus edulis BED1</name>
    <dbReference type="NCBI Taxonomy" id="1328754"/>
    <lineage>
        <taxon>Eukaryota</taxon>
        <taxon>Fungi</taxon>
        <taxon>Dikarya</taxon>
        <taxon>Basidiomycota</taxon>
        <taxon>Agaricomycotina</taxon>
        <taxon>Agaricomycetes</taxon>
        <taxon>Agaricomycetidae</taxon>
        <taxon>Boletales</taxon>
        <taxon>Boletineae</taxon>
        <taxon>Boletaceae</taxon>
        <taxon>Boletoideae</taxon>
        <taxon>Boletus</taxon>
    </lineage>
</organism>
<feature type="compositionally biased region" description="Low complexity" evidence="1">
    <location>
        <begin position="1"/>
        <end position="13"/>
    </location>
</feature>
<proteinExistence type="predicted"/>
<feature type="region of interest" description="Disordered" evidence="1">
    <location>
        <begin position="1"/>
        <end position="20"/>
    </location>
</feature>
<keyword evidence="3" id="KW-1185">Reference proteome</keyword>
<dbReference type="AlphaFoldDB" id="A0AAD4BXL4"/>
<dbReference type="Proteomes" id="UP001194468">
    <property type="component" value="Unassembled WGS sequence"/>
</dbReference>
<gene>
    <name evidence="2" type="ORF">L210DRAFT_3741854</name>
</gene>
<reference evidence="2" key="2">
    <citation type="journal article" date="2020" name="Nat. Commun.">
        <title>Large-scale genome sequencing of mycorrhizal fungi provides insights into the early evolution of symbiotic traits.</title>
        <authorList>
            <person name="Miyauchi S."/>
            <person name="Kiss E."/>
            <person name="Kuo A."/>
            <person name="Drula E."/>
            <person name="Kohler A."/>
            <person name="Sanchez-Garcia M."/>
            <person name="Morin E."/>
            <person name="Andreopoulos B."/>
            <person name="Barry K.W."/>
            <person name="Bonito G."/>
            <person name="Buee M."/>
            <person name="Carver A."/>
            <person name="Chen C."/>
            <person name="Cichocki N."/>
            <person name="Clum A."/>
            <person name="Culley D."/>
            <person name="Crous P.W."/>
            <person name="Fauchery L."/>
            <person name="Girlanda M."/>
            <person name="Hayes R.D."/>
            <person name="Keri Z."/>
            <person name="LaButti K."/>
            <person name="Lipzen A."/>
            <person name="Lombard V."/>
            <person name="Magnuson J."/>
            <person name="Maillard F."/>
            <person name="Murat C."/>
            <person name="Nolan M."/>
            <person name="Ohm R.A."/>
            <person name="Pangilinan J."/>
            <person name="Pereira M.F."/>
            <person name="Perotto S."/>
            <person name="Peter M."/>
            <person name="Pfister S."/>
            <person name="Riley R."/>
            <person name="Sitrit Y."/>
            <person name="Stielow J.B."/>
            <person name="Szollosi G."/>
            <person name="Zifcakova L."/>
            <person name="Stursova M."/>
            <person name="Spatafora J.W."/>
            <person name="Tedersoo L."/>
            <person name="Vaario L.M."/>
            <person name="Yamada A."/>
            <person name="Yan M."/>
            <person name="Wang P."/>
            <person name="Xu J."/>
            <person name="Bruns T."/>
            <person name="Baldrian P."/>
            <person name="Vilgalys R."/>
            <person name="Dunand C."/>
            <person name="Henrissat B."/>
            <person name="Grigoriev I.V."/>
            <person name="Hibbett D."/>
            <person name="Nagy L.G."/>
            <person name="Martin F.M."/>
        </authorList>
    </citation>
    <scope>NUCLEOTIDE SEQUENCE</scope>
    <source>
        <strain evidence="2">BED1</strain>
    </source>
</reference>
<evidence type="ECO:0000313" key="2">
    <source>
        <dbReference type="EMBL" id="KAF8442124.1"/>
    </source>
</evidence>
<evidence type="ECO:0000313" key="3">
    <source>
        <dbReference type="Proteomes" id="UP001194468"/>
    </source>
</evidence>
<name>A0AAD4BXL4_BOLED</name>
<accession>A0AAD4BXL4</accession>
<reference evidence="2" key="1">
    <citation type="submission" date="2019-10" db="EMBL/GenBank/DDBJ databases">
        <authorList>
            <consortium name="DOE Joint Genome Institute"/>
            <person name="Kuo A."/>
            <person name="Miyauchi S."/>
            <person name="Kiss E."/>
            <person name="Drula E."/>
            <person name="Kohler A."/>
            <person name="Sanchez-Garcia M."/>
            <person name="Andreopoulos B."/>
            <person name="Barry K.W."/>
            <person name="Bonito G."/>
            <person name="Buee M."/>
            <person name="Carver A."/>
            <person name="Chen C."/>
            <person name="Cichocki N."/>
            <person name="Clum A."/>
            <person name="Culley D."/>
            <person name="Crous P.W."/>
            <person name="Fauchery L."/>
            <person name="Girlanda M."/>
            <person name="Hayes R."/>
            <person name="Keri Z."/>
            <person name="LaButti K."/>
            <person name="Lipzen A."/>
            <person name="Lombard V."/>
            <person name="Magnuson J."/>
            <person name="Maillard F."/>
            <person name="Morin E."/>
            <person name="Murat C."/>
            <person name="Nolan M."/>
            <person name="Ohm R."/>
            <person name="Pangilinan J."/>
            <person name="Pereira M."/>
            <person name="Perotto S."/>
            <person name="Peter M."/>
            <person name="Riley R."/>
            <person name="Sitrit Y."/>
            <person name="Stielow B."/>
            <person name="Szollosi G."/>
            <person name="Zifcakova L."/>
            <person name="Stursova M."/>
            <person name="Spatafora J.W."/>
            <person name="Tedersoo L."/>
            <person name="Vaario L.-M."/>
            <person name="Yamada A."/>
            <person name="Yan M."/>
            <person name="Wang P."/>
            <person name="Xu J."/>
            <person name="Bruns T."/>
            <person name="Baldrian P."/>
            <person name="Vilgalys R."/>
            <person name="Henrissat B."/>
            <person name="Grigoriev I.V."/>
            <person name="Hibbett D."/>
            <person name="Nagy L.G."/>
            <person name="Martin F.M."/>
        </authorList>
    </citation>
    <scope>NUCLEOTIDE SEQUENCE</scope>
    <source>
        <strain evidence="2">BED1</strain>
    </source>
</reference>
<protein>
    <submittedName>
        <fullName evidence="2">Uncharacterized protein</fullName>
    </submittedName>
</protein>
<sequence length="71" mass="8147">MEPVTVTVMTTDDQGGDDDTERVEADMYLWDGDPEDISKEGWDLVTFERERLDDWLELFGGMELVGQEDSD</sequence>